<feature type="compositionally biased region" description="Polar residues" evidence="1">
    <location>
        <begin position="86"/>
        <end position="95"/>
    </location>
</feature>
<dbReference type="EMBL" id="JAGTTL010000010">
    <property type="protein sequence ID" value="KAK6316847.1"/>
    <property type="molecule type" value="Genomic_DNA"/>
</dbReference>
<evidence type="ECO:0000313" key="2">
    <source>
        <dbReference type="EMBL" id="KAK6316847.1"/>
    </source>
</evidence>
<name>A0AAN8LWX5_9TELE</name>
<organism evidence="2 3">
    <name type="scientific">Coregonus suidteri</name>
    <dbReference type="NCBI Taxonomy" id="861788"/>
    <lineage>
        <taxon>Eukaryota</taxon>
        <taxon>Metazoa</taxon>
        <taxon>Chordata</taxon>
        <taxon>Craniata</taxon>
        <taxon>Vertebrata</taxon>
        <taxon>Euteleostomi</taxon>
        <taxon>Actinopterygii</taxon>
        <taxon>Neopterygii</taxon>
        <taxon>Teleostei</taxon>
        <taxon>Protacanthopterygii</taxon>
        <taxon>Salmoniformes</taxon>
        <taxon>Salmonidae</taxon>
        <taxon>Coregoninae</taxon>
        <taxon>Coregonus</taxon>
    </lineage>
</organism>
<evidence type="ECO:0000313" key="3">
    <source>
        <dbReference type="Proteomes" id="UP001356427"/>
    </source>
</evidence>
<keyword evidence="3" id="KW-1185">Reference proteome</keyword>
<reference evidence="2 3" key="1">
    <citation type="submission" date="2021-04" db="EMBL/GenBank/DDBJ databases">
        <authorList>
            <person name="De Guttry C."/>
            <person name="Zahm M."/>
            <person name="Klopp C."/>
            <person name="Cabau C."/>
            <person name="Louis A."/>
            <person name="Berthelot C."/>
            <person name="Parey E."/>
            <person name="Roest Crollius H."/>
            <person name="Montfort J."/>
            <person name="Robinson-Rechavi M."/>
            <person name="Bucao C."/>
            <person name="Bouchez O."/>
            <person name="Gislard M."/>
            <person name="Lluch J."/>
            <person name="Milhes M."/>
            <person name="Lampietro C."/>
            <person name="Lopez Roques C."/>
            <person name="Donnadieu C."/>
            <person name="Braasch I."/>
            <person name="Desvignes T."/>
            <person name="Postlethwait J."/>
            <person name="Bobe J."/>
            <person name="Wedekind C."/>
            <person name="Guiguen Y."/>
        </authorList>
    </citation>
    <scope>NUCLEOTIDE SEQUENCE [LARGE SCALE GENOMIC DNA]</scope>
    <source>
        <strain evidence="2">Cs_M1</strain>
        <tissue evidence="2">Blood</tissue>
    </source>
</reference>
<comment type="caution">
    <text evidence="2">The sequence shown here is derived from an EMBL/GenBank/DDBJ whole genome shotgun (WGS) entry which is preliminary data.</text>
</comment>
<feature type="region of interest" description="Disordered" evidence="1">
    <location>
        <begin position="70"/>
        <end position="95"/>
    </location>
</feature>
<gene>
    <name evidence="2" type="ORF">J4Q44_G00122470</name>
</gene>
<feature type="compositionally biased region" description="Basic and acidic residues" evidence="1">
    <location>
        <begin position="72"/>
        <end position="82"/>
    </location>
</feature>
<sequence>MLPPVGFPTHTLLQSSAHLARKKESGEKDDCYRGESNCQRLKLQWSTKHRCDWRGISSPLINTERNLSLLKSEQHQDPHAPEETDSQLQLGQDKH</sequence>
<dbReference type="AlphaFoldDB" id="A0AAN8LWX5"/>
<proteinExistence type="predicted"/>
<accession>A0AAN8LWX5</accession>
<dbReference type="Proteomes" id="UP001356427">
    <property type="component" value="Unassembled WGS sequence"/>
</dbReference>
<evidence type="ECO:0000256" key="1">
    <source>
        <dbReference type="SAM" id="MobiDB-lite"/>
    </source>
</evidence>
<protein>
    <submittedName>
        <fullName evidence="2">Uncharacterized protein</fullName>
    </submittedName>
</protein>